<sequence>MFSINIRTAALSVLTACFAAACSGKDQQTKQISQQGINDAMRLVEIAPSLSSTAIEKELLEIRAREYEYRTQIGDTQADAYIKAFESGINQADDSLARLIFEPEQSNTEEYAY</sequence>
<accession>A0AC61S8A1</accession>
<evidence type="ECO:0000313" key="2">
    <source>
        <dbReference type="Proteomes" id="UP000305401"/>
    </source>
</evidence>
<comment type="caution">
    <text evidence="1">The sequence shown here is derived from an EMBL/GenBank/DDBJ whole genome shotgun (WGS) entry which is preliminary data.</text>
</comment>
<name>A0AC61S8A1_9BACT</name>
<organism evidence="1 2">
    <name type="scientific">Muribaculum caecicola</name>
    <dbReference type="NCBI Taxonomy" id="3038144"/>
    <lineage>
        <taxon>Bacteria</taxon>
        <taxon>Pseudomonadati</taxon>
        <taxon>Bacteroidota</taxon>
        <taxon>Bacteroidia</taxon>
        <taxon>Bacteroidales</taxon>
        <taxon>Muribaculaceae</taxon>
        <taxon>Muribaculum</taxon>
    </lineage>
</organism>
<proteinExistence type="predicted"/>
<protein>
    <submittedName>
        <fullName evidence="1">Uncharacterized protein</fullName>
    </submittedName>
</protein>
<reference evidence="1" key="1">
    <citation type="submission" date="2019-04" db="EMBL/GenBank/DDBJ databases">
        <title>Microbes associate with the intestines of laboratory mice.</title>
        <authorList>
            <person name="Navarre W."/>
            <person name="Wong E."/>
            <person name="Huang K.C."/>
            <person name="Tropini C."/>
            <person name="Ng K."/>
            <person name="Yu B."/>
        </authorList>
    </citation>
    <scope>NUCLEOTIDE SEQUENCE</scope>
    <source>
        <strain evidence="1">NM86_A22</strain>
    </source>
</reference>
<gene>
    <name evidence="1" type="ORF">E5990_00385</name>
</gene>
<dbReference type="Proteomes" id="UP000305401">
    <property type="component" value="Unassembled WGS sequence"/>
</dbReference>
<dbReference type="EMBL" id="SSTG01000002">
    <property type="protein sequence ID" value="THG55297.1"/>
    <property type="molecule type" value="Genomic_DNA"/>
</dbReference>
<keyword evidence="2" id="KW-1185">Reference proteome</keyword>
<evidence type="ECO:0000313" key="1">
    <source>
        <dbReference type="EMBL" id="THG55297.1"/>
    </source>
</evidence>